<dbReference type="InterPro" id="IPR050523">
    <property type="entry name" value="AKR_Detox_Biosynth"/>
</dbReference>
<dbReference type="Proteomes" id="UP000886743">
    <property type="component" value="Unassembled WGS sequence"/>
</dbReference>
<evidence type="ECO:0000256" key="1">
    <source>
        <dbReference type="ARBA" id="ARBA00023002"/>
    </source>
</evidence>
<dbReference type="InterPro" id="IPR020471">
    <property type="entry name" value="AKR"/>
</dbReference>
<dbReference type="AlphaFoldDB" id="A0A9D1T0G1"/>
<dbReference type="Pfam" id="PF00248">
    <property type="entry name" value="Aldo_ket_red"/>
    <property type="match status" value="1"/>
</dbReference>
<dbReference type="EMBL" id="DVOF01000217">
    <property type="protein sequence ID" value="HIV03369.1"/>
    <property type="molecule type" value="Genomic_DNA"/>
</dbReference>
<evidence type="ECO:0000313" key="4">
    <source>
        <dbReference type="Proteomes" id="UP000886743"/>
    </source>
</evidence>
<dbReference type="SUPFAM" id="SSF51430">
    <property type="entry name" value="NAD(P)-linked oxidoreductase"/>
    <property type="match status" value="1"/>
</dbReference>
<dbReference type="GO" id="GO:0005829">
    <property type="term" value="C:cytosol"/>
    <property type="evidence" value="ECO:0007669"/>
    <property type="project" value="UniProtKB-ARBA"/>
</dbReference>
<accession>A0A9D1T0G1</accession>
<reference evidence="3" key="1">
    <citation type="submission" date="2020-10" db="EMBL/GenBank/DDBJ databases">
        <authorList>
            <person name="Gilroy R."/>
        </authorList>
    </citation>
    <scope>NUCLEOTIDE SEQUENCE</scope>
    <source>
        <strain evidence="3">4920</strain>
    </source>
</reference>
<feature type="domain" description="NADP-dependent oxidoreductase" evidence="2">
    <location>
        <begin position="21"/>
        <end position="313"/>
    </location>
</feature>
<keyword evidence="1" id="KW-0560">Oxidoreductase</keyword>
<evidence type="ECO:0000259" key="2">
    <source>
        <dbReference type="Pfam" id="PF00248"/>
    </source>
</evidence>
<dbReference type="PRINTS" id="PR00069">
    <property type="entry name" value="ALDKETRDTASE"/>
</dbReference>
<dbReference type="Gene3D" id="3.20.20.100">
    <property type="entry name" value="NADP-dependent oxidoreductase domain"/>
    <property type="match status" value="1"/>
</dbReference>
<reference evidence="3" key="2">
    <citation type="journal article" date="2021" name="PeerJ">
        <title>Extensive microbial diversity within the chicken gut microbiome revealed by metagenomics and culture.</title>
        <authorList>
            <person name="Gilroy R."/>
            <person name="Ravi A."/>
            <person name="Getino M."/>
            <person name="Pursley I."/>
            <person name="Horton D.L."/>
            <person name="Alikhan N.F."/>
            <person name="Baker D."/>
            <person name="Gharbi K."/>
            <person name="Hall N."/>
            <person name="Watson M."/>
            <person name="Adriaenssens E.M."/>
            <person name="Foster-Nyarko E."/>
            <person name="Jarju S."/>
            <person name="Secka A."/>
            <person name="Antonio M."/>
            <person name="Oren A."/>
            <person name="Chaudhuri R.R."/>
            <person name="La Ragione R."/>
            <person name="Hildebrand F."/>
            <person name="Pallen M.J."/>
        </authorList>
    </citation>
    <scope>NUCLEOTIDE SEQUENCE</scope>
    <source>
        <strain evidence="3">4920</strain>
    </source>
</reference>
<dbReference type="GO" id="GO:0016491">
    <property type="term" value="F:oxidoreductase activity"/>
    <property type="evidence" value="ECO:0007669"/>
    <property type="project" value="UniProtKB-KW"/>
</dbReference>
<dbReference type="CDD" id="cd19079">
    <property type="entry name" value="AKR_EcYajO-like"/>
    <property type="match status" value="1"/>
</dbReference>
<name>A0A9D1T0G1_9FIRM</name>
<dbReference type="InterPro" id="IPR036812">
    <property type="entry name" value="NAD(P)_OxRdtase_dom_sf"/>
</dbReference>
<sequence>MQYTNLGNSDLIVSRICMGCMGFGDAQNGQHTWTVDEQHSREIIKRGLELGVNFFDTAIAYQSGTSEQYLGRALRDFTKRDEVVVATKFLPRTEDEIAAGVTGQQHIARMLDKSLQNLSMDYVDLYIYHMWDYQTPLYDILEGLNNVVKAGKARYIGISNCFAWQLAKANALAEANGFAKFVSIQGHYNLIFREEEREMAGLCKEDNIAMTPYSALAGGRLSKHPGESSKRLQEDAYARLKYDATAAQDSIIIDRVAEIADQHGVSMTEVALAWLLQKVTAPVVGATKPSHIEGAANAVSLALTQEEMDYLEEPYVPHALVGVMAQNTAGAAKEKHVWSTGNQKI</sequence>
<organism evidence="3 4">
    <name type="scientific">Candidatus Aphodoplasma excrementigallinarum</name>
    <dbReference type="NCBI Taxonomy" id="2840673"/>
    <lineage>
        <taxon>Bacteria</taxon>
        <taxon>Bacillati</taxon>
        <taxon>Bacillota</taxon>
        <taxon>Clostridia</taxon>
        <taxon>Eubacteriales</taxon>
        <taxon>Candidatus Aphodoplasma</taxon>
    </lineage>
</organism>
<dbReference type="InterPro" id="IPR023210">
    <property type="entry name" value="NADP_OxRdtase_dom"/>
</dbReference>
<evidence type="ECO:0000313" key="3">
    <source>
        <dbReference type="EMBL" id="HIV03369.1"/>
    </source>
</evidence>
<dbReference type="PANTHER" id="PTHR43364:SF4">
    <property type="entry name" value="NAD(P)-LINKED OXIDOREDUCTASE SUPERFAMILY PROTEIN"/>
    <property type="match status" value="1"/>
</dbReference>
<dbReference type="FunFam" id="3.20.20.100:FF:000004">
    <property type="entry name" value="Oxidoreductase, aldo/keto reductase"/>
    <property type="match status" value="1"/>
</dbReference>
<gene>
    <name evidence="3" type="ORF">IAC74_07315</name>
</gene>
<comment type="caution">
    <text evidence="3">The sequence shown here is derived from an EMBL/GenBank/DDBJ whole genome shotgun (WGS) entry which is preliminary data.</text>
</comment>
<protein>
    <submittedName>
        <fullName evidence="3">Aldo/keto reductase</fullName>
    </submittedName>
</protein>
<dbReference type="PANTHER" id="PTHR43364">
    <property type="entry name" value="NADH-SPECIFIC METHYLGLYOXAL REDUCTASE-RELATED"/>
    <property type="match status" value="1"/>
</dbReference>
<proteinExistence type="predicted"/>